<dbReference type="InterPro" id="IPR009081">
    <property type="entry name" value="PP-bd_ACP"/>
</dbReference>
<dbReference type="Pfam" id="PF00698">
    <property type="entry name" value="Acyl_transf_1"/>
    <property type="match status" value="1"/>
</dbReference>
<feature type="domain" description="Carrier" evidence="12">
    <location>
        <begin position="761"/>
        <end position="837"/>
    </location>
</feature>
<comment type="subunit">
    <text evidence="9">Homodimer. Erythronolide synthase is composed of EryAI, EryAII and EryAIII multimodular (2 modules) polypeptides each coding for a functional synthase subunit which participates in 2 of the six FAS-like elongation steps required for formation of the polyketide. Module 1, 2, 3, 4, 5, and 6 participating in biosynthesis steps 1, 2, 3, 4, 5, and 6, respectively.</text>
</comment>
<keyword evidence="5 14" id="KW-0012">Acyltransferase</keyword>
<dbReference type="InterPro" id="IPR006162">
    <property type="entry name" value="Ppantetheine_attach_site"/>
</dbReference>
<evidence type="ECO:0000256" key="1">
    <source>
        <dbReference type="ARBA" id="ARBA00022450"/>
    </source>
</evidence>
<comment type="caution">
    <text evidence="14">The sequence shown here is derived from an EMBL/GenBank/DDBJ whole genome shotgun (WGS) entry which is preliminary data.</text>
</comment>
<dbReference type="Gene3D" id="3.30.70.3290">
    <property type="match status" value="1"/>
</dbReference>
<dbReference type="PROSITE" id="PS50075">
    <property type="entry name" value="CARRIER"/>
    <property type="match status" value="1"/>
</dbReference>
<dbReference type="GO" id="GO:0031177">
    <property type="term" value="F:phosphopantetheine binding"/>
    <property type="evidence" value="ECO:0007669"/>
    <property type="project" value="InterPro"/>
</dbReference>
<dbReference type="Gene3D" id="1.10.1200.10">
    <property type="entry name" value="ACP-like"/>
    <property type="match status" value="1"/>
</dbReference>
<evidence type="ECO:0000256" key="10">
    <source>
        <dbReference type="ARBA" id="ARBA00066981"/>
    </source>
</evidence>
<proteinExistence type="predicted"/>
<dbReference type="Pfam" id="PF21089">
    <property type="entry name" value="PKS_DH_N"/>
    <property type="match status" value="1"/>
</dbReference>
<evidence type="ECO:0000256" key="5">
    <source>
        <dbReference type="ARBA" id="ARBA00023315"/>
    </source>
</evidence>
<evidence type="ECO:0000256" key="9">
    <source>
        <dbReference type="ARBA" id="ARBA00063272"/>
    </source>
</evidence>
<comment type="function">
    <text evidence="7">Involved in the biosynthesis of antibiotic erythromycin via the biosynthesis of its aglycone precursor, 6-deoxyerythronolide B (6-dEB).</text>
</comment>
<comment type="pathway">
    <text evidence="8">Antibiotic biosynthesis; erythromycin biosynthesis.</text>
</comment>
<keyword evidence="15" id="KW-1185">Reference proteome</keyword>
<dbReference type="PROSITE" id="PS00012">
    <property type="entry name" value="PHOSPHOPANTETHEINE"/>
    <property type="match status" value="1"/>
</dbReference>
<gene>
    <name evidence="14" type="ORF">EIY87_38555</name>
</gene>
<dbReference type="RefSeq" id="WP_125314850.1">
    <property type="nucleotide sequence ID" value="NZ_RSEC01000060.1"/>
</dbReference>
<keyword evidence="3 14" id="KW-0808">Transferase</keyword>
<feature type="region of interest" description="C-terminal hotdog fold" evidence="11">
    <location>
        <begin position="599"/>
        <end position="736"/>
    </location>
</feature>
<feature type="domain" description="PKS/mFAS DH" evidence="13">
    <location>
        <begin position="460"/>
        <end position="736"/>
    </location>
</feature>
<dbReference type="InterPro" id="IPR042104">
    <property type="entry name" value="PKS_dehydratase_sf"/>
</dbReference>
<dbReference type="AlphaFoldDB" id="A0A3R9EKN6"/>
<dbReference type="InterPro" id="IPR014043">
    <property type="entry name" value="Acyl_transferase_dom"/>
</dbReference>
<dbReference type="InterPro" id="IPR036736">
    <property type="entry name" value="ACP-like_sf"/>
</dbReference>
<evidence type="ECO:0000313" key="15">
    <source>
        <dbReference type="Proteomes" id="UP000267081"/>
    </source>
</evidence>
<dbReference type="InterPro" id="IPR001227">
    <property type="entry name" value="Ac_transferase_dom_sf"/>
</dbReference>
<keyword evidence="1" id="KW-0596">Phosphopantetheine</keyword>
<comment type="catalytic activity">
    <reaction evidence="6">
        <text>6 (S)-methylmalonyl-CoA + propanoyl-CoA + 6 NADPH + 12 H(+) = 6-deoxyerythronolide B + 6 CO2 + 6 NADP(+) + 7 CoA + H2O</text>
        <dbReference type="Rhea" id="RHEA:23068"/>
        <dbReference type="ChEBI" id="CHEBI:15377"/>
        <dbReference type="ChEBI" id="CHEBI:15378"/>
        <dbReference type="ChEBI" id="CHEBI:16089"/>
        <dbReference type="ChEBI" id="CHEBI:16526"/>
        <dbReference type="ChEBI" id="CHEBI:57287"/>
        <dbReference type="ChEBI" id="CHEBI:57327"/>
        <dbReference type="ChEBI" id="CHEBI:57392"/>
        <dbReference type="ChEBI" id="CHEBI:57783"/>
        <dbReference type="ChEBI" id="CHEBI:58349"/>
        <dbReference type="EC" id="2.3.1.94"/>
    </reaction>
</comment>
<reference evidence="14 15" key="1">
    <citation type="submission" date="2018-12" db="EMBL/GenBank/DDBJ databases">
        <title>Amycolatopsis eburnea sp. nov. actinomycete associate with arbuscular mycorrhiza fungal spore.</title>
        <authorList>
            <person name="Lumyong S."/>
            <person name="Chaiya L."/>
        </authorList>
    </citation>
    <scope>NUCLEOTIDE SEQUENCE [LARGE SCALE GENOMIC DNA]</scope>
    <source>
        <strain evidence="14 15">GLM-1</strain>
    </source>
</reference>
<dbReference type="Pfam" id="PF00550">
    <property type="entry name" value="PP-binding"/>
    <property type="match status" value="1"/>
</dbReference>
<evidence type="ECO:0000256" key="11">
    <source>
        <dbReference type="PROSITE-ProRule" id="PRU01363"/>
    </source>
</evidence>
<dbReference type="SUPFAM" id="SSF47336">
    <property type="entry name" value="ACP-like"/>
    <property type="match status" value="1"/>
</dbReference>
<dbReference type="InterPro" id="IPR016036">
    <property type="entry name" value="Malonyl_transacylase_ACP-bd"/>
</dbReference>
<dbReference type="EC" id="2.3.1.94" evidence="10"/>
<name>A0A3R9EKN6_9PSEU</name>
<dbReference type="SMART" id="SM00823">
    <property type="entry name" value="PKS_PP"/>
    <property type="match status" value="1"/>
</dbReference>
<evidence type="ECO:0000256" key="7">
    <source>
        <dbReference type="ARBA" id="ARBA00060158"/>
    </source>
</evidence>
<evidence type="ECO:0000256" key="8">
    <source>
        <dbReference type="ARBA" id="ARBA00060622"/>
    </source>
</evidence>
<feature type="region of interest" description="N-terminal hotdog fold" evidence="11">
    <location>
        <begin position="460"/>
        <end position="586"/>
    </location>
</feature>
<evidence type="ECO:0000259" key="13">
    <source>
        <dbReference type="PROSITE" id="PS52019"/>
    </source>
</evidence>
<dbReference type="PANTHER" id="PTHR43775">
    <property type="entry name" value="FATTY ACID SYNTHASE"/>
    <property type="match status" value="1"/>
</dbReference>
<evidence type="ECO:0000313" key="14">
    <source>
        <dbReference type="EMBL" id="RSD10706.1"/>
    </source>
</evidence>
<protein>
    <recommendedName>
        <fullName evidence="10">6-deoxyerythronolide-B synthase</fullName>
        <ecNumber evidence="10">2.3.1.94</ecNumber>
    </recommendedName>
</protein>
<accession>A0A3R9EKN6</accession>
<dbReference type="InterPro" id="IPR049552">
    <property type="entry name" value="PKS_DH_N"/>
</dbReference>
<evidence type="ECO:0000259" key="12">
    <source>
        <dbReference type="PROSITE" id="PS50075"/>
    </source>
</evidence>
<dbReference type="FunFam" id="3.40.366.10:FF:000002">
    <property type="entry name" value="Probable polyketide synthase 2"/>
    <property type="match status" value="1"/>
</dbReference>
<organism evidence="14 15">
    <name type="scientific">Amycolatopsis eburnea</name>
    <dbReference type="NCBI Taxonomy" id="2267691"/>
    <lineage>
        <taxon>Bacteria</taxon>
        <taxon>Bacillati</taxon>
        <taxon>Actinomycetota</taxon>
        <taxon>Actinomycetes</taxon>
        <taxon>Pseudonocardiales</taxon>
        <taxon>Pseudonocardiaceae</taxon>
        <taxon>Amycolatopsis</taxon>
    </lineage>
</organism>
<dbReference type="SMART" id="SM00826">
    <property type="entry name" value="PKS_DH"/>
    <property type="match status" value="1"/>
</dbReference>
<dbReference type="SUPFAM" id="SSF52151">
    <property type="entry name" value="FabD/lysophospholipase-like"/>
    <property type="match status" value="1"/>
</dbReference>
<keyword evidence="4" id="KW-0677">Repeat</keyword>
<dbReference type="SUPFAM" id="SSF55048">
    <property type="entry name" value="Probable ACP-binding domain of malonyl-CoA ACP transacylase"/>
    <property type="match status" value="1"/>
</dbReference>
<evidence type="ECO:0000256" key="4">
    <source>
        <dbReference type="ARBA" id="ARBA00022737"/>
    </source>
</evidence>
<dbReference type="OrthoDB" id="9778690at2"/>
<dbReference type="PANTHER" id="PTHR43775:SF51">
    <property type="entry name" value="INACTIVE PHENOLPHTHIOCEROL SYNTHESIS POLYKETIDE SYNTHASE TYPE I PKS1-RELATED"/>
    <property type="match status" value="1"/>
</dbReference>
<feature type="active site" description="Proton donor; for dehydratase activity" evidence="11">
    <location>
        <position position="659"/>
    </location>
</feature>
<dbReference type="FunFam" id="1.10.1200.10:FF:000007">
    <property type="entry name" value="Probable polyketide synthase pks17"/>
    <property type="match status" value="1"/>
</dbReference>
<dbReference type="InterPro" id="IPR016035">
    <property type="entry name" value="Acyl_Trfase/lysoPLipase"/>
</dbReference>
<dbReference type="InterPro" id="IPR020806">
    <property type="entry name" value="PKS_PP-bd"/>
</dbReference>
<evidence type="ECO:0000256" key="3">
    <source>
        <dbReference type="ARBA" id="ARBA00022679"/>
    </source>
</evidence>
<dbReference type="PROSITE" id="PS52019">
    <property type="entry name" value="PKS_MFAS_DH"/>
    <property type="match status" value="1"/>
</dbReference>
<evidence type="ECO:0000256" key="6">
    <source>
        <dbReference type="ARBA" id="ARBA00052442"/>
    </source>
</evidence>
<dbReference type="GO" id="GO:0004312">
    <property type="term" value="F:fatty acid synthase activity"/>
    <property type="evidence" value="ECO:0007669"/>
    <property type="project" value="TreeGrafter"/>
</dbReference>
<dbReference type="GO" id="GO:0047879">
    <property type="term" value="F:erythronolide synthase activity"/>
    <property type="evidence" value="ECO:0007669"/>
    <property type="project" value="UniProtKB-EC"/>
</dbReference>
<dbReference type="InterPro" id="IPR049551">
    <property type="entry name" value="PKS_DH_C"/>
</dbReference>
<dbReference type="InterPro" id="IPR049900">
    <property type="entry name" value="PKS_mFAS_DH"/>
</dbReference>
<dbReference type="Proteomes" id="UP000267081">
    <property type="component" value="Unassembled WGS sequence"/>
</dbReference>
<dbReference type="EMBL" id="RSEC01000060">
    <property type="protein sequence ID" value="RSD10706.1"/>
    <property type="molecule type" value="Genomic_DNA"/>
</dbReference>
<keyword evidence="2" id="KW-0597">Phosphoprotein</keyword>
<feature type="active site" description="Proton acceptor; for dehydratase activity" evidence="11">
    <location>
        <position position="492"/>
    </location>
</feature>
<dbReference type="SMART" id="SM00827">
    <property type="entry name" value="PKS_AT"/>
    <property type="match status" value="1"/>
</dbReference>
<dbReference type="InterPro" id="IPR050091">
    <property type="entry name" value="PKS_NRPS_Biosynth_Enz"/>
</dbReference>
<sequence length="916" mass="94968">MATPTLTTEHEHTGSGHDVVPLIVSADSKAGLRSKAHRLARYLAEHPDTPFESFARSVAAEDTGRAHRAVLLPAGRDGGLRGLEALAAGQNPPDVVRGSARRAERVVFVFPGQGSQWPGMALDLLEWSPVFAGEIARCDAALAAFADWSLVDVLHGRPGAPTLDDGADVVQPVLFAVMVALAALWRAHGVEPAAVVGHSLGEVAAACATGALSHQDGMRVAARWSQAQATLSGRGDMISVPLPVADVRARLAGRDGLDIGAVNAPSWVVVSGDSGAVEELLADLTAEGVRARRIPVGLAAHSRHIDGIRDRLLADLAPLAPSATAVPFHSTVTEGPLDTSLLDARYWFRNLRNPVRFDEATRGLVEQGLGVFAEISPHPVLTVAVQDTIDTLDGRAVVLGSIRRREDGPRSFLGSLAAAYVSGVSVDWTAAFPGGAEPVTLPESGSDATVAAAGLLAAGHPLLGAAVELAEDGGWLFTGRLSAAQQPWLAGHTVFGRTVLPSAVLVELTLHAASELGCARIEELTQHLPVVFAEEALCLQVRIGPVDDAGARRIGVFARPDSVGAAQGGPWTRHATGIMAETAGAAAAPEPVEWPPPGAVAEDAATARDRLRAHGIELGPEFGALTSAWSLDGELFAEVALPAQAGGGAGYGVHPALLDSALQAVALFPAAAESDGWLASSWSGLALHTAGAPALRVRLRATGPDSVSVAATDTVGRPVFSAENVVLGALPAEYVRAPHAEPVTRTGPGLAARLAELPEPARAELVLDLVLDHTAEVLGRDTAINGDNAFSELGFESLTAVALRNRLAEATGLKLRTTLVFDYPTPDALAAHLLAALQPSTEDSDVLAGLDRLEQALFADAGGPPLHGRVKVRLRDLLFRLDGADDAGGPEAGDAPLDAASDDEIFALLDRELDLS</sequence>
<dbReference type="GO" id="GO:0006633">
    <property type="term" value="P:fatty acid biosynthetic process"/>
    <property type="evidence" value="ECO:0007669"/>
    <property type="project" value="TreeGrafter"/>
</dbReference>
<dbReference type="Gene3D" id="3.10.129.110">
    <property type="entry name" value="Polyketide synthase dehydratase"/>
    <property type="match status" value="1"/>
</dbReference>
<evidence type="ECO:0000256" key="2">
    <source>
        <dbReference type="ARBA" id="ARBA00022553"/>
    </source>
</evidence>
<dbReference type="Pfam" id="PF14765">
    <property type="entry name" value="PS-DH"/>
    <property type="match status" value="1"/>
</dbReference>
<dbReference type="InterPro" id="IPR020807">
    <property type="entry name" value="PKS_DH"/>
</dbReference>
<dbReference type="Gene3D" id="3.40.366.10">
    <property type="entry name" value="Malonyl-Coenzyme A Acyl Carrier Protein, domain 2"/>
    <property type="match status" value="1"/>
</dbReference>